<dbReference type="PANTHER" id="PTHR34094">
    <property type="match status" value="1"/>
</dbReference>
<dbReference type="AlphaFoldDB" id="Q2S4F0"/>
<name>Q2S4F0_SALRD</name>
<proteinExistence type="predicted"/>
<dbReference type="KEGG" id="sru:SRU_0795"/>
<evidence type="ECO:0000313" key="3">
    <source>
        <dbReference type="Proteomes" id="UP000008674"/>
    </source>
</evidence>
<sequence>MNAAGPSHGKGPWAARQGIACADARSGRTLFPLVGTAGTRKHGRAPARCGFISATSVTDWRVFSFDGMPLRVPAGPSIVCCAVTSSLMPRSVPSLCALLAAAVLGLGVAPSVAAQDPARTVEDTVPLAADGAVAVDTHEGTITVTTWERDRVRYEAEIMPTDEDPDAEKVTIQARTNDERLRLATDHEDGDDESTVFGFDEDGFRWGGIDIPAVHYTIRMPRSAALRLDDHESAIEVTGLAGALRIDTHEGPVTVTDQRGAVTIDSHESSLSITNQDGDVTLDTHEGRMDLRNIAGRLSVDTHEGTLSVEELEGSLRFDAHDGTVSASFATVTDDVHVSTHDGDATLTLPPTSGIDLNTDFDDDVDLRSDFDLSAIRIGDEDEPNYRGDINGGGPELYLEADDGDVALRTR</sequence>
<dbReference type="eggNOG" id="COG3595">
    <property type="taxonomic scope" value="Bacteria"/>
</dbReference>
<evidence type="ECO:0000313" key="2">
    <source>
        <dbReference type="EMBL" id="ABC46195.1"/>
    </source>
</evidence>
<dbReference type="STRING" id="309807.SRU_0795"/>
<dbReference type="OrthoDB" id="1494109at2"/>
<accession>Q2S4F0</accession>
<dbReference type="EnsemblBacteria" id="ABC46195">
    <property type="protein sequence ID" value="ABC46195"/>
    <property type="gene ID" value="SRU_0795"/>
</dbReference>
<dbReference type="PATRIC" id="fig|309807.25.peg.818"/>
<dbReference type="EMBL" id="CP000159">
    <property type="protein sequence ID" value="ABC46195.1"/>
    <property type="molecule type" value="Genomic_DNA"/>
</dbReference>
<dbReference type="InterPro" id="IPR025164">
    <property type="entry name" value="Toastrack_DUF4097"/>
</dbReference>
<evidence type="ECO:0000259" key="1">
    <source>
        <dbReference type="Pfam" id="PF13349"/>
    </source>
</evidence>
<keyword evidence="3" id="KW-1185">Reference proteome</keyword>
<dbReference type="PANTHER" id="PTHR34094:SF1">
    <property type="entry name" value="PROTEIN FAM185A"/>
    <property type="match status" value="1"/>
</dbReference>
<reference evidence="2 3" key="1">
    <citation type="journal article" date="2005" name="Proc. Natl. Acad. Sci. U.S.A.">
        <title>The genome of Salinibacter ruber: convergence and gene exchange among hyperhalophilic bacteria and archaea.</title>
        <authorList>
            <person name="Mongodin E.F."/>
            <person name="Nelson K.E."/>
            <person name="Daugherty S."/>
            <person name="Deboy R.T."/>
            <person name="Wister J."/>
            <person name="Khouri H."/>
            <person name="Weidman J."/>
            <person name="Walsh D.A."/>
            <person name="Papke R.T."/>
            <person name="Sanchez Perez G."/>
            <person name="Sharma A.K."/>
            <person name="Nesbo C.L."/>
            <person name="MacLeod D."/>
            <person name="Bapteste E."/>
            <person name="Doolittle W.F."/>
            <person name="Charlebois R.L."/>
            <person name="Legault B."/>
            <person name="Rodriguez-Valera F."/>
        </authorList>
    </citation>
    <scope>NUCLEOTIDE SEQUENCE [LARGE SCALE GENOMIC DNA]</scope>
    <source>
        <strain evidence="3">DSM 13855 / CECT 5946 / M31</strain>
    </source>
</reference>
<organism evidence="2 3">
    <name type="scientific">Salinibacter ruber (strain DSM 13855 / M31)</name>
    <dbReference type="NCBI Taxonomy" id="309807"/>
    <lineage>
        <taxon>Bacteria</taxon>
        <taxon>Pseudomonadati</taxon>
        <taxon>Rhodothermota</taxon>
        <taxon>Rhodothermia</taxon>
        <taxon>Rhodothermales</taxon>
        <taxon>Salinibacteraceae</taxon>
        <taxon>Salinibacter</taxon>
    </lineage>
</organism>
<protein>
    <recommendedName>
        <fullName evidence="1">DUF4097 domain-containing protein</fullName>
    </recommendedName>
</protein>
<dbReference type="HOGENOM" id="CLU_792000_0_0_10"/>
<dbReference type="Pfam" id="PF13349">
    <property type="entry name" value="DUF4097"/>
    <property type="match status" value="1"/>
</dbReference>
<feature type="domain" description="DUF4097" evidence="1">
    <location>
        <begin position="135"/>
        <end position="407"/>
    </location>
</feature>
<dbReference type="Proteomes" id="UP000008674">
    <property type="component" value="Chromosome"/>
</dbReference>
<gene>
    <name evidence="2" type="ordered locus">SRU_0795</name>
</gene>